<dbReference type="OrthoDB" id="159630at2759"/>
<reference evidence="4 5" key="1">
    <citation type="journal article" date="2010" name="Nature">
        <title>The Ectocarpus genome and the independent evolution of multicellularity in brown algae.</title>
        <authorList>
            <person name="Cock J.M."/>
            <person name="Sterck L."/>
            <person name="Rouze P."/>
            <person name="Scornet D."/>
            <person name="Allen A.E."/>
            <person name="Amoutzias G."/>
            <person name="Anthouard V."/>
            <person name="Artiguenave F."/>
            <person name="Aury J.M."/>
            <person name="Badger J.H."/>
            <person name="Beszteri B."/>
            <person name="Billiau K."/>
            <person name="Bonnet E."/>
            <person name="Bothwell J.H."/>
            <person name="Bowler C."/>
            <person name="Boyen C."/>
            <person name="Brownlee C."/>
            <person name="Carrano C.J."/>
            <person name="Charrier B."/>
            <person name="Cho G.Y."/>
            <person name="Coelho S.M."/>
            <person name="Collen J."/>
            <person name="Corre E."/>
            <person name="Da Silva C."/>
            <person name="Delage L."/>
            <person name="Delaroque N."/>
            <person name="Dittami S.M."/>
            <person name="Doulbeau S."/>
            <person name="Elias M."/>
            <person name="Farnham G."/>
            <person name="Gachon C.M."/>
            <person name="Gschloessl B."/>
            <person name="Heesch S."/>
            <person name="Jabbari K."/>
            <person name="Jubin C."/>
            <person name="Kawai H."/>
            <person name="Kimura K."/>
            <person name="Kloareg B."/>
            <person name="Kupper F.C."/>
            <person name="Lang D."/>
            <person name="Le Bail A."/>
            <person name="Leblanc C."/>
            <person name="Lerouge P."/>
            <person name="Lohr M."/>
            <person name="Lopez P.J."/>
            <person name="Martens C."/>
            <person name="Maumus F."/>
            <person name="Michel G."/>
            <person name="Miranda-Saavedra D."/>
            <person name="Morales J."/>
            <person name="Moreau H."/>
            <person name="Motomura T."/>
            <person name="Nagasato C."/>
            <person name="Napoli C.A."/>
            <person name="Nelson D.R."/>
            <person name="Nyvall-Collen P."/>
            <person name="Peters A.F."/>
            <person name="Pommier C."/>
            <person name="Potin P."/>
            <person name="Poulain J."/>
            <person name="Quesneville H."/>
            <person name="Read B."/>
            <person name="Rensing S.A."/>
            <person name="Ritter A."/>
            <person name="Rousvoal S."/>
            <person name="Samanta M."/>
            <person name="Samson G."/>
            <person name="Schroeder D.C."/>
            <person name="Segurens B."/>
            <person name="Strittmatter M."/>
            <person name="Tonon T."/>
            <person name="Tregear J.W."/>
            <person name="Valentin K."/>
            <person name="von Dassow P."/>
            <person name="Yamagishi T."/>
            <person name="Van de Peer Y."/>
            <person name="Wincker P."/>
        </authorList>
    </citation>
    <scope>NUCLEOTIDE SEQUENCE [LARGE SCALE GENOMIC DNA]</scope>
    <source>
        <strain evidence="5">Ec32 / CCAP1310/4</strain>
    </source>
</reference>
<feature type="repeat" description="ANK" evidence="3">
    <location>
        <begin position="288"/>
        <end position="320"/>
    </location>
</feature>
<protein>
    <submittedName>
        <fullName evidence="4">Similar to ankyrin 2,3/unc44, partial</fullName>
    </submittedName>
</protein>
<dbReference type="EMBL" id="FN648369">
    <property type="protein sequence ID" value="CBJ30490.1"/>
    <property type="molecule type" value="Genomic_DNA"/>
</dbReference>
<name>D7FPN3_ECTSI</name>
<dbReference type="STRING" id="2880.D7FPN3"/>
<dbReference type="InterPro" id="IPR036770">
    <property type="entry name" value="Ankyrin_rpt-contain_sf"/>
</dbReference>
<evidence type="ECO:0000256" key="1">
    <source>
        <dbReference type="ARBA" id="ARBA00022737"/>
    </source>
</evidence>
<dbReference type="GO" id="GO:0005737">
    <property type="term" value="C:cytoplasm"/>
    <property type="evidence" value="ECO:0007669"/>
    <property type="project" value="TreeGrafter"/>
</dbReference>
<keyword evidence="1" id="KW-0677">Repeat</keyword>
<dbReference type="OMA" id="MIRVPIL"/>
<organism evidence="4 5">
    <name type="scientific">Ectocarpus siliculosus</name>
    <name type="common">Brown alga</name>
    <name type="synonym">Conferva siliculosa</name>
    <dbReference type="NCBI Taxonomy" id="2880"/>
    <lineage>
        <taxon>Eukaryota</taxon>
        <taxon>Sar</taxon>
        <taxon>Stramenopiles</taxon>
        <taxon>Ochrophyta</taxon>
        <taxon>PX clade</taxon>
        <taxon>Phaeophyceae</taxon>
        <taxon>Ectocarpales</taxon>
        <taxon>Ectocarpaceae</taxon>
        <taxon>Ectocarpus</taxon>
    </lineage>
</organism>
<dbReference type="PROSITE" id="PS50297">
    <property type="entry name" value="ANK_REP_REGION"/>
    <property type="match status" value="6"/>
</dbReference>
<feature type="repeat" description="ANK" evidence="3">
    <location>
        <begin position="189"/>
        <end position="221"/>
    </location>
</feature>
<dbReference type="Gene3D" id="1.25.40.20">
    <property type="entry name" value="Ankyrin repeat-containing domain"/>
    <property type="match status" value="3"/>
</dbReference>
<feature type="repeat" description="ANK" evidence="3">
    <location>
        <begin position="141"/>
        <end position="169"/>
    </location>
</feature>
<dbReference type="eggNOG" id="KOG4177">
    <property type="taxonomic scope" value="Eukaryota"/>
</dbReference>
<accession>D7FPN3</accession>
<evidence type="ECO:0000313" key="4">
    <source>
        <dbReference type="EMBL" id="CBJ30490.1"/>
    </source>
</evidence>
<evidence type="ECO:0000313" key="5">
    <source>
        <dbReference type="Proteomes" id="UP000002630"/>
    </source>
</evidence>
<keyword evidence="2 3" id="KW-0040">ANK repeat</keyword>
<dbReference type="PRINTS" id="PR01415">
    <property type="entry name" value="ANKYRIN"/>
</dbReference>
<dbReference type="InterPro" id="IPR002110">
    <property type="entry name" value="Ankyrin_rpt"/>
</dbReference>
<feature type="repeat" description="ANK" evidence="3">
    <location>
        <begin position="222"/>
        <end position="254"/>
    </location>
</feature>
<feature type="repeat" description="ANK" evidence="3">
    <location>
        <begin position="255"/>
        <end position="287"/>
    </location>
</feature>
<evidence type="ECO:0000256" key="2">
    <source>
        <dbReference type="ARBA" id="ARBA00023043"/>
    </source>
</evidence>
<dbReference type="EMBL" id="FN649744">
    <property type="protein sequence ID" value="CBJ30490.1"/>
    <property type="molecule type" value="Genomic_DNA"/>
</dbReference>
<feature type="repeat" description="ANK" evidence="3">
    <location>
        <begin position="108"/>
        <end position="140"/>
    </location>
</feature>
<dbReference type="PANTHER" id="PTHR24198:SF165">
    <property type="entry name" value="ANKYRIN REPEAT-CONTAINING PROTEIN-RELATED"/>
    <property type="match status" value="1"/>
</dbReference>
<evidence type="ECO:0000256" key="3">
    <source>
        <dbReference type="PROSITE-ProRule" id="PRU00023"/>
    </source>
</evidence>
<dbReference type="InParanoid" id="D7FPN3"/>
<dbReference type="PROSITE" id="PS50088">
    <property type="entry name" value="ANK_REPEAT"/>
    <property type="match status" value="7"/>
</dbReference>
<dbReference type="Pfam" id="PF00023">
    <property type="entry name" value="Ank"/>
    <property type="match status" value="2"/>
</dbReference>
<dbReference type="SUPFAM" id="SSF48403">
    <property type="entry name" value="Ankyrin repeat"/>
    <property type="match status" value="1"/>
</dbReference>
<feature type="repeat" description="ANK" evidence="3">
    <location>
        <begin position="72"/>
        <end position="104"/>
    </location>
</feature>
<proteinExistence type="predicted"/>
<dbReference type="SMART" id="SM00248">
    <property type="entry name" value="ANK"/>
    <property type="match status" value="8"/>
</dbReference>
<gene>
    <name evidence="4" type="ORF">Esi_0194_0037</name>
</gene>
<dbReference type="PANTHER" id="PTHR24198">
    <property type="entry name" value="ANKYRIN REPEAT AND PROTEIN KINASE DOMAIN-CONTAINING PROTEIN"/>
    <property type="match status" value="1"/>
</dbReference>
<sequence length="422" mass="44940">MPRSSRYEDRANILRGSEDTTFRLVCDRATPEQWAEWLRAPLEHAAATADHDLVKKLLNAGANGSTGWVGCDGKTLLHAAAEGGNAQVIMALLRAGAAGDKDTAASYKERTPLHVAVSGGKEAAAKALMMAGADVHSLDTDQDTPLHLAIEGGYVELAEDLLLSGADPNDEVVSALVQKGASLNCLDAVGKTPLYLAVVEDRVSTVQLLLAAGADASFRLANATTVLHVAAEYNEAGAIGTLVEAGSDIEARSKSGQTPLWFSAFYGSYTAMLALLKLGAGVNSVGTYGSTPLHAACKRGHADVARLLLRWGADETIVDNRGRTAYQRLPAIDNVVEEYRPGIERLSKVLARAPQDRAWCRRGFLVMCRARPDKVRLQTAKILDPTAAGNQPQQRDEGLVGLAARLVKLADEDVFRKVVGLL</sequence>
<dbReference type="Pfam" id="PF12796">
    <property type="entry name" value="Ank_2"/>
    <property type="match status" value="2"/>
</dbReference>
<dbReference type="AlphaFoldDB" id="D7FPN3"/>
<keyword evidence="5" id="KW-1185">Reference proteome</keyword>
<dbReference type="Proteomes" id="UP000002630">
    <property type="component" value="Linkage Group LG19"/>
</dbReference>